<keyword evidence="4" id="KW-1133">Transmembrane helix</keyword>
<dbReference type="InterPro" id="IPR006514">
    <property type="entry name" value="IRX15/GXM/AGM"/>
</dbReference>
<dbReference type="GO" id="GO:0012505">
    <property type="term" value="C:endomembrane system"/>
    <property type="evidence" value="ECO:0007669"/>
    <property type="project" value="UniProtKB-SubCell"/>
</dbReference>
<reference evidence="6 7" key="1">
    <citation type="submission" date="2012-06" db="EMBL/GenBank/DDBJ databases">
        <title>Finished chromosome of genome of Oscillatoria acuminata PCC 6304.</title>
        <authorList>
            <consortium name="US DOE Joint Genome Institute"/>
            <person name="Gugger M."/>
            <person name="Coursin T."/>
            <person name="Rippka R."/>
            <person name="Tandeau De Marsac N."/>
            <person name="Huntemann M."/>
            <person name="Wei C.-L."/>
            <person name="Han J."/>
            <person name="Detter J.C."/>
            <person name="Han C."/>
            <person name="Tapia R."/>
            <person name="Davenport K."/>
            <person name="Daligault H."/>
            <person name="Erkkila T."/>
            <person name="Gu W."/>
            <person name="Munk A.C.C."/>
            <person name="Teshima H."/>
            <person name="Xu Y."/>
            <person name="Chain P."/>
            <person name="Chen A."/>
            <person name="Krypides N."/>
            <person name="Mavromatis K."/>
            <person name="Markowitz V."/>
            <person name="Szeto E."/>
            <person name="Ivanova N."/>
            <person name="Mikhailova N."/>
            <person name="Ovchinnikova G."/>
            <person name="Pagani I."/>
            <person name="Pati A."/>
            <person name="Goodwin L."/>
            <person name="Peters L."/>
            <person name="Pitluck S."/>
            <person name="Woyke T."/>
            <person name="Kerfeld C."/>
        </authorList>
    </citation>
    <scope>NUCLEOTIDE SEQUENCE [LARGE SCALE GENOMIC DNA]</scope>
    <source>
        <strain evidence="6 7">PCC 6304</strain>
    </source>
</reference>
<dbReference type="Pfam" id="PF21729">
    <property type="entry name" value="IRX15_IRX15L_GXM"/>
    <property type="match status" value="1"/>
</dbReference>
<dbReference type="STRING" id="56110.Oscil6304_0305"/>
<evidence type="ECO:0000313" key="6">
    <source>
        <dbReference type="EMBL" id="AFY80056.1"/>
    </source>
</evidence>
<evidence type="ECO:0000256" key="2">
    <source>
        <dbReference type="ARBA" id="ARBA00004308"/>
    </source>
</evidence>
<dbReference type="RefSeq" id="WP_015146706.1">
    <property type="nucleotide sequence ID" value="NC_019693.1"/>
</dbReference>
<keyword evidence="5" id="KW-0472">Membrane</keyword>
<dbReference type="eggNOG" id="COG4122">
    <property type="taxonomic scope" value="Bacteria"/>
</dbReference>
<protein>
    <submittedName>
        <fullName evidence="6">Putative O-methyltransferase</fullName>
    </submittedName>
</protein>
<dbReference type="AlphaFoldDB" id="K9TD38"/>
<dbReference type="Pfam" id="PF13578">
    <property type="entry name" value="Methyltransf_24"/>
    <property type="match status" value="1"/>
</dbReference>
<dbReference type="Proteomes" id="UP000010367">
    <property type="component" value="Chromosome"/>
</dbReference>
<gene>
    <name evidence="6" type="ORF">Oscil6304_0305</name>
</gene>
<accession>K9TD38</accession>
<dbReference type="HOGENOM" id="CLU_502189_0_0_3"/>
<dbReference type="Gene3D" id="3.40.50.150">
    <property type="entry name" value="Vaccinia Virus protein VP39"/>
    <property type="match status" value="1"/>
</dbReference>
<dbReference type="GO" id="GO:0008168">
    <property type="term" value="F:methyltransferase activity"/>
    <property type="evidence" value="ECO:0007669"/>
    <property type="project" value="UniProtKB-KW"/>
</dbReference>
<dbReference type="SUPFAM" id="SSF53335">
    <property type="entry name" value="S-adenosyl-L-methionine-dependent methyltransferases"/>
    <property type="match status" value="1"/>
</dbReference>
<comment type="subcellular location">
    <subcellularLocation>
        <location evidence="2">Endomembrane system</location>
    </subcellularLocation>
    <subcellularLocation>
        <location evidence="1">Membrane</location>
        <topology evidence="1">Single-pass membrane protein</topology>
    </subcellularLocation>
</comment>
<dbReference type="PANTHER" id="PTHR31444">
    <property type="entry name" value="OS11G0490100 PROTEIN"/>
    <property type="match status" value="1"/>
</dbReference>
<keyword evidence="7" id="KW-1185">Reference proteome</keyword>
<sequence length="613" mass="69302">MVNDYTQIVQYEGLPRGDYVSPNFVKVFPDACFPNLIVGDKRASSWKYARLDVPHNRYVDSRSVGVGFLNRDEAHIIYNTALKFRGKKALEIGCWLGWSACHLALAGVELDVIDPVLENLDFQESVENALRAAGVRNFVNLVSGYSPQDVSRLATEFNREWSLIFIDGNHDAPGPLDDAIACEKYAAADALILFHDLNSPEVAQGLNYFKEKGWKTLIYQTAQIMGVAWRGDVEPVEHHPDPLVDWNLPEHLQDYAVSGSKILQTYPREVQSVPNEYSLIPVPLRVINLIIFPNWNQPEEELDFQLSTVVRAIWNHPDVGRMTLLVETSDASEEEADLAISGAVMNLIMEREIDEKEAPEICLITDLTEKQWSAISSRIQGRIILPNENLEKIEARGSKYPAIFLDQEGCFILDKPPSLVFYSTKISQLVEENTGQLSFEEYAYITDVVSAKIPGNFLIFGVGKDSQLWLEVNKGGRTVFLEDNKAWLNQVMESTPGIEAYGVEYGTERKNWLDLLVGYNQGDDRLGLELPDSILQTQWDFIFVDAPAGYADETPGRMKSIYMAAQLAFAQGKTDVFVHDSDRLVENIYAGYFLRAENFITEVDKIKHYRIHE</sequence>
<proteinExistence type="predicted"/>
<evidence type="ECO:0000256" key="3">
    <source>
        <dbReference type="ARBA" id="ARBA00022692"/>
    </source>
</evidence>
<dbReference type="PATRIC" id="fig|56110.3.peg.374"/>
<evidence type="ECO:0000256" key="1">
    <source>
        <dbReference type="ARBA" id="ARBA00004167"/>
    </source>
</evidence>
<dbReference type="InterPro" id="IPR029063">
    <property type="entry name" value="SAM-dependent_MTases_sf"/>
</dbReference>
<evidence type="ECO:0000256" key="5">
    <source>
        <dbReference type="ARBA" id="ARBA00023136"/>
    </source>
</evidence>
<dbReference type="GO" id="GO:0045492">
    <property type="term" value="P:xylan biosynthetic process"/>
    <property type="evidence" value="ECO:0007669"/>
    <property type="project" value="InterPro"/>
</dbReference>
<evidence type="ECO:0000313" key="7">
    <source>
        <dbReference type="Proteomes" id="UP000010367"/>
    </source>
</evidence>
<organism evidence="6 7">
    <name type="scientific">Oscillatoria acuminata PCC 6304</name>
    <dbReference type="NCBI Taxonomy" id="56110"/>
    <lineage>
        <taxon>Bacteria</taxon>
        <taxon>Bacillati</taxon>
        <taxon>Cyanobacteriota</taxon>
        <taxon>Cyanophyceae</taxon>
        <taxon>Oscillatoriophycideae</taxon>
        <taxon>Oscillatoriales</taxon>
        <taxon>Oscillatoriaceae</taxon>
        <taxon>Oscillatoria</taxon>
    </lineage>
</organism>
<keyword evidence="6" id="KW-0489">Methyltransferase</keyword>
<dbReference type="EMBL" id="CP003607">
    <property type="protein sequence ID" value="AFY80056.1"/>
    <property type="molecule type" value="Genomic_DNA"/>
</dbReference>
<dbReference type="GO" id="GO:0016020">
    <property type="term" value="C:membrane"/>
    <property type="evidence" value="ECO:0007669"/>
    <property type="project" value="UniProtKB-SubCell"/>
</dbReference>
<keyword evidence="6" id="KW-0808">Transferase</keyword>
<dbReference type="GO" id="GO:0032259">
    <property type="term" value="P:methylation"/>
    <property type="evidence" value="ECO:0007669"/>
    <property type="project" value="UniProtKB-KW"/>
</dbReference>
<dbReference type="eggNOG" id="COG0438">
    <property type="taxonomic scope" value="Bacteria"/>
</dbReference>
<dbReference type="KEGG" id="oac:Oscil6304_0305"/>
<keyword evidence="3" id="KW-0812">Transmembrane</keyword>
<dbReference type="InParanoid" id="K9TD38"/>
<name>K9TD38_9CYAN</name>
<evidence type="ECO:0000256" key="4">
    <source>
        <dbReference type="ARBA" id="ARBA00022989"/>
    </source>
</evidence>
<dbReference type="OrthoDB" id="460413at2"/>